<dbReference type="EMBL" id="CP006877">
    <property type="protein sequence ID" value="AJD41696.1"/>
    <property type="molecule type" value="Genomic_DNA"/>
</dbReference>
<name>A0A0B4X3I4_9HYPH</name>
<proteinExistence type="predicted"/>
<evidence type="ECO:0000313" key="2">
    <source>
        <dbReference type="EMBL" id="AJD41696.1"/>
    </source>
</evidence>
<feature type="region of interest" description="Disordered" evidence="1">
    <location>
        <begin position="1"/>
        <end position="20"/>
    </location>
</feature>
<accession>A0A0B4X3I4</accession>
<feature type="compositionally biased region" description="Basic residues" evidence="1">
    <location>
        <begin position="1"/>
        <end position="11"/>
    </location>
</feature>
<sequence>MSRGKKRRRNSKSLSTKRVGLQMSPEKALAIRVRRVLTKKITAQKVPSLLVPPSDISKQILVFKEGKFHHLIDNFLVFRMPDNALGVSIRKAVYSIRYSGEYLYIDISAERISKRECLTVARTAIGAERIRITPSPPIHLLAQEFAENAHGFKLRKLASENRPHPTKLGSGKAPAKTRGMTYTERWLRQLNLAFNQTATEQVRKKALVQLAKIESELLSLSEEYFKWPSTEALNGSGSLNSFDAPKDGILSFFGYQVGRGSVLTSSTRYAILDRVFTLVLPPILPSWHMDSWGTPESSRRLRKMAETIAALARNAKHRRSPSYDQAVGDWEQDLQRLHDTHYVGRFDFGWPVTHTV</sequence>
<protein>
    <submittedName>
        <fullName evidence="2">Uncharacterized protein</fullName>
    </submittedName>
</protein>
<dbReference type="AlphaFoldDB" id="A0A0B4X3I4"/>
<dbReference type="KEGG" id="rga:RGR602_CH02370"/>
<evidence type="ECO:0000313" key="3">
    <source>
        <dbReference type="Proteomes" id="UP000031368"/>
    </source>
</evidence>
<reference evidence="2 3" key="1">
    <citation type="submission" date="2013-11" db="EMBL/GenBank/DDBJ databases">
        <title>Complete genome sequence of Rhizobium gallicum bv. gallicum R602.</title>
        <authorList>
            <person name="Bustos P."/>
            <person name="Santamaria R.I."/>
            <person name="Lozano L."/>
            <person name="Acosta J.L."/>
            <person name="Ormeno-Orrillo E."/>
            <person name="Rogel M.A."/>
            <person name="Romero D."/>
            <person name="Cevallos M.A."/>
            <person name="Martinez-Romero E."/>
            <person name="Gonzalez V."/>
        </authorList>
    </citation>
    <scope>NUCLEOTIDE SEQUENCE [LARGE SCALE GENOMIC DNA]</scope>
    <source>
        <strain evidence="2 3">R602</strain>
    </source>
</reference>
<dbReference type="Proteomes" id="UP000031368">
    <property type="component" value="Chromosome"/>
</dbReference>
<gene>
    <name evidence="2" type="ORF">RGR602_CH02370</name>
</gene>
<evidence type="ECO:0000256" key="1">
    <source>
        <dbReference type="SAM" id="MobiDB-lite"/>
    </source>
</evidence>
<keyword evidence="3" id="KW-1185">Reference proteome</keyword>
<organism evidence="2 3">
    <name type="scientific">Rhizobium gallicum bv. gallicum R602sp</name>
    <dbReference type="NCBI Taxonomy" id="1041138"/>
    <lineage>
        <taxon>Bacteria</taxon>
        <taxon>Pseudomonadati</taxon>
        <taxon>Pseudomonadota</taxon>
        <taxon>Alphaproteobacteria</taxon>
        <taxon>Hyphomicrobiales</taxon>
        <taxon>Rhizobiaceae</taxon>
        <taxon>Rhizobium/Agrobacterium group</taxon>
        <taxon>Rhizobium</taxon>
    </lineage>
</organism>
<dbReference type="HOGENOM" id="CLU_778173_0_0_5"/>